<evidence type="ECO:0000313" key="1">
    <source>
        <dbReference type="EMBL" id="CAH3041952.1"/>
    </source>
</evidence>
<dbReference type="Proteomes" id="UP001159427">
    <property type="component" value="Unassembled WGS sequence"/>
</dbReference>
<feature type="non-terminal residue" evidence="1">
    <location>
        <position position="122"/>
    </location>
</feature>
<organism evidence="1 2">
    <name type="scientific">Porites evermanni</name>
    <dbReference type="NCBI Taxonomy" id="104178"/>
    <lineage>
        <taxon>Eukaryota</taxon>
        <taxon>Metazoa</taxon>
        <taxon>Cnidaria</taxon>
        <taxon>Anthozoa</taxon>
        <taxon>Hexacorallia</taxon>
        <taxon>Scleractinia</taxon>
        <taxon>Fungiina</taxon>
        <taxon>Poritidae</taxon>
        <taxon>Porites</taxon>
    </lineage>
</organism>
<sequence>MIKNCEYTPSTDTIVRDHVVFGIRDAKVQGQLSRIDVEKLTLEKALSHYLSAEVTNAKLKEIRHPPEEKEESRKIHTVVPLPCPDFELFVGELEVDLLDTEAWYRKMEVAGDIVNFTLDTGA</sequence>
<evidence type="ECO:0000313" key="2">
    <source>
        <dbReference type="Proteomes" id="UP001159427"/>
    </source>
</evidence>
<comment type="caution">
    <text evidence="1">The sequence shown here is derived from an EMBL/GenBank/DDBJ whole genome shotgun (WGS) entry which is preliminary data.</text>
</comment>
<keyword evidence="2" id="KW-1185">Reference proteome</keyword>
<gene>
    <name evidence="1" type="ORF">PEVE_00040375</name>
</gene>
<name>A0ABN8N3A4_9CNID</name>
<accession>A0ABN8N3A4</accession>
<protein>
    <submittedName>
        <fullName evidence="1">Uncharacterized protein</fullName>
    </submittedName>
</protein>
<dbReference type="EMBL" id="CALNXI010000733">
    <property type="protein sequence ID" value="CAH3041952.1"/>
    <property type="molecule type" value="Genomic_DNA"/>
</dbReference>
<reference evidence="1 2" key="1">
    <citation type="submission" date="2022-05" db="EMBL/GenBank/DDBJ databases">
        <authorList>
            <consortium name="Genoscope - CEA"/>
            <person name="William W."/>
        </authorList>
    </citation>
    <scope>NUCLEOTIDE SEQUENCE [LARGE SCALE GENOMIC DNA]</scope>
</reference>
<proteinExistence type="predicted"/>